<name>A0ABP1FFE9_9FLAO</name>
<dbReference type="PROSITE" id="PS51000">
    <property type="entry name" value="HTH_DEOR_2"/>
    <property type="match status" value="1"/>
</dbReference>
<accession>A0ABP1FFE9</accession>
<reference evidence="4 5" key="1">
    <citation type="submission" date="2024-05" db="EMBL/GenBank/DDBJ databases">
        <authorList>
            <person name="Duchaud E."/>
        </authorList>
    </citation>
    <scope>NUCLEOTIDE SEQUENCE [LARGE SCALE GENOMIC DNA]</scope>
    <source>
        <strain evidence="4">Ena-SAMPLE-TAB-13-05-2024-13:56:06:370-140305</strain>
    </source>
</reference>
<evidence type="ECO:0000313" key="4">
    <source>
        <dbReference type="EMBL" id="CAL2107355.1"/>
    </source>
</evidence>
<evidence type="ECO:0000256" key="1">
    <source>
        <dbReference type="ARBA" id="ARBA00023015"/>
    </source>
</evidence>
<organism evidence="4 5">
    <name type="scientific">Tenacibaculum vairaonense</name>
    <dbReference type="NCBI Taxonomy" id="3137860"/>
    <lineage>
        <taxon>Bacteria</taxon>
        <taxon>Pseudomonadati</taxon>
        <taxon>Bacteroidota</taxon>
        <taxon>Flavobacteriia</taxon>
        <taxon>Flavobacteriales</taxon>
        <taxon>Flavobacteriaceae</taxon>
        <taxon>Tenacibaculum</taxon>
    </lineage>
</organism>
<evidence type="ECO:0000259" key="3">
    <source>
        <dbReference type="PROSITE" id="PS51000"/>
    </source>
</evidence>
<dbReference type="PANTHER" id="PTHR34580:SF1">
    <property type="entry name" value="PROTEIN PAFC"/>
    <property type="match status" value="1"/>
</dbReference>
<feature type="domain" description="HTH deoR-type" evidence="3">
    <location>
        <begin position="5"/>
        <end position="60"/>
    </location>
</feature>
<dbReference type="PANTHER" id="PTHR34580">
    <property type="match status" value="1"/>
</dbReference>
<dbReference type="InterPro" id="IPR036390">
    <property type="entry name" value="WH_DNA-bd_sf"/>
</dbReference>
<dbReference type="GO" id="GO:0003677">
    <property type="term" value="F:DNA binding"/>
    <property type="evidence" value="ECO:0007669"/>
    <property type="project" value="UniProtKB-KW"/>
</dbReference>
<proteinExistence type="predicted"/>
<evidence type="ECO:0000256" key="2">
    <source>
        <dbReference type="ARBA" id="ARBA00023163"/>
    </source>
</evidence>
<comment type="caution">
    <text evidence="4">The sequence shown here is derived from an EMBL/GenBank/DDBJ whole genome shotgun (WGS) entry which is preliminary data.</text>
</comment>
<sequence>MEKPRITRLTQILTELQSKRIITAGYLAEKYGVSKRTIYRDIRTLENSGVPIVTEEGKGYSLIEGYQLPPVMFSEEEANALITAEQLMIKDKDASLAENYKKAITKIKAVLRYSQKDKVDLLSKRVLFRANKEEERTSTFLMQIQSAITGFRVLQIEYLSLENNFTKRSIEPFALYSTNQNWVLIAFCKLRKEFRAFRVDCIQKTIETAITFESHQMTLEQYFELCKEKYLKTLDKGLSQ</sequence>
<dbReference type="Pfam" id="PF08279">
    <property type="entry name" value="HTH_11"/>
    <property type="match status" value="1"/>
</dbReference>
<dbReference type="Proteomes" id="UP001497602">
    <property type="component" value="Unassembled WGS sequence"/>
</dbReference>
<gene>
    <name evidence="4" type="ORF">T190115A13A_30201</name>
</gene>
<dbReference type="InterPro" id="IPR051534">
    <property type="entry name" value="CBASS_pafABC_assoc_protein"/>
</dbReference>
<keyword evidence="4" id="KW-0238">DNA-binding</keyword>
<keyword evidence="5" id="KW-1185">Reference proteome</keyword>
<evidence type="ECO:0000313" key="5">
    <source>
        <dbReference type="Proteomes" id="UP001497602"/>
    </source>
</evidence>
<dbReference type="PROSITE" id="PS52050">
    <property type="entry name" value="WYL"/>
    <property type="match status" value="1"/>
</dbReference>
<dbReference type="InterPro" id="IPR001034">
    <property type="entry name" value="DeoR_HTH"/>
</dbReference>
<keyword evidence="2" id="KW-0804">Transcription</keyword>
<dbReference type="InterPro" id="IPR013196">
    <property type="entry name" value="HTH_11"/>
</dbReference>
<dbReference type="Gene3D" id="1.10.10.10">
    <property type="entry name" value="Winged helix-like DNA-binding domain superfamily/Winged helix DNA-binding domain"/>
    <property type="match status" value="1"/>
</dbReference>
<dbReference type="SUPFAM" id="SSF46785">
    <property type="entry name" value="Winged helix' DNA-binding domain"/>
    <property type="match status" value="1"/>
</dbReference>
<keyword evidence="1" id="KW-0805">Transcription regulation</keyword>
<protein>
    <submittedName>
        <fullName evidence="4">Predicted DNA-binding transcriptional regulator YafY, contains an HTH and WYL domains</fullName>
    </submittedName>
</protein>
<dbReference type="EMBL" id="CAXJRC010000033">
    <property type="protein sequence ID" value="CAL2107355.1"/>
    <property type="molecule type" value="Genomic_DNA"/>
</dbReference>
<dbReference type="InterPro" id="IPR026881">
    <property type="entry name" value="WYL_dom"/>
</dbReference>
<dbReference type="Pfam" id="PF13280">
    <property type="entry name" value="WYL"/>
    <property type="match status" value="1"/>
</dbReference>
<dbReference type="InterPro" id="IPR036388">
    <property type="entry name" value="WH-like_DNA-bd_sf"/>
</dbReference>